<dbReference type="SMART" id="SM00220">
    <property type="entry name" value="S_TKc"/>
    <property type="match status" value="1"/>
</dbReference>
<comment type="caution">
    <text evidence="2">The sequence shown here is derived from an EMBL/GenBank/DDBJ whole genome shotgun (WGS) entry which is preliminary data.</text>
</comment>
<reference evidence="2 3" key="1">
    <citation type="submission" date="2018-05" db="EMBL/GenBank/DDBJ databases">
        <title>Animal gut microbial communities from fecal samples from Wisconsin, USA.</title>
        <authorList>
            <person name="Neumann A."/>
        </authorList>
    </citation>
    <scope>NUCLEOTIDE SEQUENCE [LARGE SCALE GENOMIC DNA]</scope>
    <source>
        <strain evidence="2 3">UWS4</strain>
    </source>
</reference>
<evidence type="ECO:0000313" key="2">
    <source>
        <dbReference type="EMBL" id="PWK92253.1"/>
    </source>
</evidence>
<proteinExistence type="predicted"/>
<feature type="domain" description="Protein kinase" evidence="1">
    <location>
        <begin position="28"/>
        <end position="279"/>
    </location>
</feature>
<dbReference type="PANTHER" id="PTHR44167">
    <property type="entry name" value="OVARIAN-SPECIFIC SERINE/THREONINE-PROTEIN KINASE LOK-RELATED"/>
    <property type="match status" value="1"/>
</dbReference>
<dbReference type="Pfam" id="PF00069">
    <property type="entry name" value="Pkinase"/>
    <property type="match status" value="1"/>
</dbReference>
<dbReference type="Gene3D" id="1.10.510.10">
    <property type="entry name" value="Transferase(Phosphotransferase) domain 1"/>
    <property type="match status" value="1"/>
</dbReference>
<organism evidence="2 3">
    <name type="scientific">Hallerella porci</name>
    <dbReference type="NCBI Taxonomy" id="1945871"/>
    <lineage>
        <taxon>Bacteria</taxon>
        <taxon>Pseudomonadati</taxon>
        <taxon>Fibrobacterota</taxon>
        <taxon>Fibrobacteria</taxon>
        <taxon>Fibrobacterales</taxon>
        <taxon>Fibrobacteraceae</taxon>
        <taxon>Hallerella</taxon>
    </lineage>
</organism>
<protein>
    <submittedName>
        <fullName evidence="2">Protein kinase-like protein</fullName>
    </submittedName>
</protein>
<dbReference type="InterPro" id="IPR011009">
    <property type="entry name" value="Kinase-like_dom_sf"/>
</dbReference>
<name>A0ABX5LHS7_9BACT</name>
<sequence length="771" mass="88903">MVGRMSNLQDAEKKVKKILEKWPNGATCQQILSPAEGGNAVVFFFSDGTNEFAFKYLNNRNIEAKERFKNEIDVVERNFSIVSGILPIIQSSKDDFWYTMPIAQKIEEYLVGKPFEEVVKGIAQLAETLEKLHELEISHRDIKPDNIYFYNNRFSLGDFGLVSFPDSGDLTKSTRGVGAVFTMAPEMRRYPDKADGKKADVYSLAKTLWILLCEDKKGFEGTYDSLEPKISLRKNLIFKEIRKDRYLAGLEILLKRATEYDPDNRPSMSEFKNELNRFIGIDSDSDYAQADEWNYLNELLFSKNIPTSAKWTSLDSIVDVLNIVGMSSAFNHMFGPDGGGLDFDYAKLANEKNCICLVTQKIFQLVMKPEVLVYERFPDYRWNYFLLKLAPLSPVLGEFESDFSEMLVEDFPSHYVSAKTAQYGVYDYDSGKPLPKGFCVVHRYVGGSFLIALKSGYYNGIAGAYDGRHNVVSPDDFLKYVRRLGFSLDKIFRELRKKIPITKFSDDELKTRILSLDLFNKNPFETEEEEKKVPKEDHLKKEQYILSNASLWHFDDLLPQNQDAKSGAKFYFTFSINSITFGETPTRFYLNKKRILVSYKTLFKGPPLEDCFFVYDRNQSKELERQITKRINQFLNNGGFQPLGVSDYTINIEIRKNINPQRLFTKDELREVILAADDRLDNILVIDENGFAHIVQDDTFLFPVRNSIWCHGNKYAGKYSDLNHLDKVYSYMLCAWLEYLKTGEHQYTSDCVIQTSDDEMINEIKQICGIS</sequence>
<dbReference type="SUPFAM" id="SSF56112">
    <property type="entry name" value="Protein kinase-like (PK-like)"/>
    <property type="match status" value="1"/>
</dbReference>
<dbReference type="InterPro" id="IPR008271">
    <property type="entry name" value="Ser/Thr_kinase_AS"/>
</dbReference>
<accession>A0ABX5LHS7</accession>
<dbReference type="PROSITE" id="PS50011">
    <property type="entry name" value="PROTEIN_KINASE_DOM"/>
    <property type="match status" value="1"/>
</dbReference>
<dbReference type="EMBL" id="QGHD01000036">
    <property type="protein sequence ID" value="PWK92253.1"/>
    <property type="molecule type" value="Genomic_DNA"/>
</dbReference>
<dbReference type="Proteomes" id="UP000245523">
    <property type="component" value="Unassembled WGS sequence"/>
</dbReference>
<evidence type="ECO:0000259" key="1">
    <source>
        <dbReference type="PROSITE" id="PS50011"/>
    </source>
</evidence>
<gene>
    <name evidence="2" type="ORF">B0H50_1363</name>
</gene>
<dbReference type="PANTHER" id="PTHR44167:SF24">
    <property type="entry name" value="SERINE_THREONINE-PROTEIN KINASE CHK2"/>
    <property type="match status" value="1"/>
</dbReference>
<keyword evidence="3" id="KW-1185">Reference proteome</keyword>
<dbReference type="PROSITE" id="PS00108">
    <property type="entry name" value="PROTEIN_KINASE_ST"/>
    <property type="match status" value="1"/>
</dbReference>
<evidence type="ECO:0000313" key="3">
    <source>
        <dbReference type="Proteomes" id="UP000245523"/>
    </source>
</evidence>
<dbReference type="InterPro" id="IPR000719">
    <property type="entry name" value="Prot_kinase_dom"/>
</dbReference>